<evidence type="ECO:0000256" key="1">
    <source>
        <dbReference type="SAM" id="MobiDB-lite"/>
    </source>
</evidence>
<reference evidence="4" key="1">
    <citation type="journal article" date="2019" name="Int. J. Syst. Evol. Microbiol.">
        <title>The Global Catalogue of Microorganisms (GCM) 10K type strain sequencing project: providing services to taxonomists for standard genome sequencing and annotation.</title>
        <authorList>
            <consortium name="The Broad Institute Genomics Platform"/>
            <consortium name="The Broad Institute Genome Sequencing Center for Infectious Disease"/>
            <person name="Wu L."/>
            <person name="Ma J."/>
        </authorList>
    </citation>
    <scope>NUCLEOTIDE SEQUENCE [LARGE SCALE GENOMIC DNA]</scope>
    <source>
        <strain evidence="4">JCM 15933</strain>
    </source>
</reference>
<name>A0ABP4MBN2_9ACTN</name>
<evidence type="ECO:0000256" key="2">
    <source>
        <dbReference type="SAM" id="Phobius"/>
    </source>
</evidence>
<keyword evidence="2" id="KW-0812">Transmembrane</keyword>
<feature type="transmembrane region" description="Helical" evidence="2">
    <location>
        <begin position="184"/>
        <end position="206"/>
    </location>
</feature>
<keyword evidence="2" id="KW-1133">Transmembrane helix</keyword>
<evidence type="ECO:0000313" key="3">
    <source>
        <dbReference type="EMBL" id="GAA1541265.1"/>
    </source>
</evidence>
<feature type="transmembrane region" description="Helical" evidence="2">
    <location>
        <begin position="213"/>
        <end position="238"/>
    </location>
</feature>
<dbReference type="Proteomes" id="UP001501470">
    <property type="component" value="Unassembled WGS sequence"/>
</dbReference>
<feature type="transmembrane region" description="Helical" evidence="2">
    <location>
        <begin position="341"/>
        <end position="363"/>
    </location>
</feature>
<comment type="caution">
    <text evidence="3">The sequence shown here is derived from an EMBL/GenBank/DDBJ whole genome shotgun (WGS) entry which is preliminary data.</text>
</comment>
<feature type="transmembrane region" description="Helical" evidence="2">
    <location>
        <begin position="120"/>
        <end position="144"/>
    </location>
</feature>
<dbReference type="EMBL" id="BAAAQD010000016">
    <property type="protein sequence ID" value="GAA1541265.1"/>
    <property type="molecule type" value="Genomic_DNA"/>
</dbReference>
<feature type="transmembrane region" description="Helical" evidence="2">
    <location>
        <begin position="151"/>
        <end position="172"/>
    </location>
</feature>
<feature type="transmembrane region" description="Helical" evidence="2">
    <location>
        <begin position="258"/>
        <end position="279"/>
    </location>
</feature>
<dbReference type="RefSeq" id="WP_344506939.1">
    <property type="nucleotide sequence ID" value="NZ_BAAAQD010000016.1"/>
</dbReference>
<sequence length="367" mass="37559">MSPILFVFVVGVAVALVRRRFLVAPDGRTGGDPPARLLGWAVGLLAEQRQEWGQAMIGELDRLDGRARRWRFALGCVAAAVVVPPWGPAAAALAAMTAAAAGAGGLYVATHVHYRLHTDGWTWAGALILLLLLVGYVLGGGVLLRRPGVAGPGLVGALLVTAAWLAVGGFTFEEWLKPIPHHPWLIVLTPVLVGAGATLWGGGAAVGRRAARLATVTAALAVYLYGVLAVAVVGATGHDPSDGWTTAQIVADDLGNQAVFYLVALPLVTSTIGWAAAAATARLRFGSSVPAPAYLAVRTAGPGPAADPALVTTQPQSRPAPEAGGGTPGAIPAAPARRSRAWFLLLLSAALAAAAFLVLFTMLSPHA</sequence>
<feature type="transmembrane region" description="Helical" evidence="2">
    <location>
        <begin position="70"/>
        <end position="86"/>
    </location>
</feature>
<organism evidence="3 4">
    <name type="scientific">Dactylosporangium maewongense</name>
    <dbReference type="NCBI Taxonomy" id="634393"/>
    <lineage>
        <taxon>Bacteria</taxon>
        <taxon>Bacillati</taxon>
        <taxon>Actinomycetota</taxon>
        <taxon>Actinomycetes</taxon>
        <taxon>Micromonosporales</taxon>
        <taxon>Micromonosporaceae</taxon>
        <taxon>Dactylosporangium</taxon>
    </lineage>
</organism>
<gene>
    <name evidence="3" type="ORF">GCM10009827_070870</name>
</gene>
<evidence type="ECO:0000313" key="4">
    <source>
        <dbReference type="Proteomes" id="UP001501470"/>
    </source>
</evidence>
<keyword evidence="4" id="KW-1185">Reference proteome</keyword>
<keyword evidence="2" id="KW-0472">Membrane</keyword>
<accession>A0ABP4MBN2</accession>
<protein>
    <recommendedName>
        <fullName evidence="5">Integral membrane protein</fullName>
    </recommendedName>
</protein>
<proteinExistence type="predicted"/>
<feature type="region of interest" description="Disordered" evidence="1">
    <location>
        <begin position="305"/>
        <end position="331"/>
    </location>
</feature>
<evidence type="ECO:0008006" key="5">
    <source>
        <dbReference type="Google" id="ProtNLM"/>
    </source>
</evidence>